<dbReference type="AlphaFoldDB" id="A0A803M6F6"/>
<organism evidence="1 2">
    <name type="scientific">Chenopodium quinoa</name>
    <name type="common">Quinoa</name>
    <dbReference type="NCBI Taxonomy" id="63459"/>
    <lineage>
        <taxon>Eukaryota</taxon>
        <taxon>Viridiplantae</taxon>
        <taxon>Streptophyta</taxon>
        <taxon>Embryophyta</taxon>
        <taxon>Tracheophyta</taxon>
        <taxon>Spermatophyta</taxon>
        <taxon>Magnoliopsida</taxon>
        <taxon>eudicotyledons</taxon>
        <taxon>Gunneridae</taxon>
        <taxon>Pentapetalae</taxon>
        <taxon>Caryophyllales</taxon>
        <taxon>Chenopodiaceae</taxon>
        <taxon>Chenopodioideae</taxon>
        <taxon>Atripliceae</taxon>
        <taxon>Chenopodium</taxon>
    </lineage>
</organism>
<accession>A0A803M6F6</accession>
<evidence type="ECO:0008006" key="3">
    <source>
        <dbReference type="Google" id="ProtNLM"/>
    </source>
</evidence>
<keyword evidence="2" id="KW-1185">Reference proteome</keyword>
<dbReference type="Gramene" id="AUR62024029-RA">
    <property type="protein sequence ID" value="AUR62024029-RA:cds"/>
    <property type="gene ID" value="AUR62024029"/>
</dbReference>
<evidence type="ECO:0000313" key="1">
    <source>
        <dbReference type="EnsemblPlants" id="AUR62024029-RA:cds"/>
    </source>
</evidence>
<proteinExistence type="predicted"/>
<dbReference type="Proteomes" id="UP000596660">
    <property type="component" value="Unplaced"/>
</dbReference>
<reference evidence="1" key="1">
    <citation type="journal article" date="2017" name="Nature">
        <title>The genome of Chenopodium quinoa.</title>
        <authorList>
            <person name="Jarvis D.E."/>
            <person name="Ho Y.S."/>
            <person name="Lightfoot D.J."/>
            <person name="Schmoeckel S.M."/>
            <person name="Li B."/>
            <person name="Borm T.J.A."/>
            <person name="Ohyanagi H."/>
            <person name="Mineta K."/>
            <person name="Michell C.T."/>
            <person name="Saber N."/>
            <person name="Kharbatia N.M."/>
            <person name="Rupper R.R."/>
            <person name="Sharp A.R."/>
            <person name="Dally N."/>
            <person name="Boughton B.A."/>
            <person name="Woo Y.H."/>
            <person name="Gao G."/>
            <person name="Schijlen E.G.W.M."/>
            <person name="Guo X."/>
            <person name="Momin A.A."/>
            <person name="Negrao S."/>
            <person name="Al-Babili S."/>
            <person name="Gehring C."/>
            <person name="Roessner U."/>
            <person name="Jung C."/>
            <person name="Murphy K."/>
            <person name="Arold S.T."/>
            <person name="Gojobori T."/>
            <person name="van der Linden C.G."/>
            <person name="van Loo E.N."/>
            <person name="Jellen E.N."/>
            <person name="Maughan P.J."/>
            <person name="Tester M."/>
        </authorList>
    </citation>
    <scope>NUCLEOTIDE SEQUENCE [LARGE SCALE GENOMIC DNA]</scope>
    <source>
        <strain evidence="1">cv. PI 614886</strain>
    </source>
</reference>
<name>A0A803M6F6_CHEQI</name>
<dbReference type="EnsemblPlants" id="AUR62024029-RA">
    <property type="protein sequence ID" value="AUR62024029-RA:cds"/>
    <property type="gene ID" value="AUR62024029"/>
</dbReference>
<sequence>MYPRPAAQMIGLSTWKNYESTTNEPLIISAWGDVTTSGSEKLKEWPNTFLVVSVTSLKPADVHRDVVALLPMCHSSTHLSSTRNAHQLKADDTGTFWLTAFDPICEQILNLTTDEIFNKKIKIHHQSCPLAY</sequence>
<reference evidence="1" key="2">
    <citation type="submission" date="2021-03" db="UniProtKB">
        <authorList>
            <consortium name="EnsemblPlants"/>
        </authorList>
    </citation>
    <scope>IDENTIFICATION</scope>
</reference>
<protein>
    <recommendedName>
        <fullName evidence="3">Replication protein A OB domain-containing protein</fullName>
    </recommendedName>
</protein>
<evidence type="ECO:0000313" key="2">
    <source>
        <dbReference type="Proteomes" id="UP000596660"/>
    </source>
</evidence>